<feature type="region of interest" description="Disordered" evidence="1">
    <location>
        <begin position="1"/>
        <end position="29"/>
    </location>
</feature>
<sequence>MAGGDAGGGFVTDDTEAGGFLPDDSEMGGGGFVDDMMMGGGFMTENAEEPIAQPTSHLYDVDGITLSALPDVMNSLGLVWDEDVQAAFEGVCAQTTTNGEVYATRRDFRAVCAALMEPEQEDGDARMSEDDDEDEDAYAEGNAEDAEMADSDASSPLSEADGEFGTPNAKGKGRAKAGGKGKKTKSSNQDLRMDPAAAQVKLSREQKEWITQMWNTMFENIQPSIIAQHGPRVLGKEQVRRWAEMLDQNWSDAEVGKTMKLVMLPRAVADYRPPL</sequence>
<accession>A0A8K0NSR2</accession>
<feature type="compositionally biased region" description="Acidic residues" evidence="1">
    <location>
        <begin position="129"/>
        <end position="150"/>
    </location>
</feature>
<dbReference type="OrthoDB" id="2530165at2759"/>
<keyword evidence="3" id="KW-1185">Reference proteome</keyword>
<dbReference type="AlphaFoldDB" id="A0A8K0NSR2"/>
<evidence type="ECO:0000256" key="1">
    <source>
        <dbReference type="SAM" id="MobiDB-lite"/>
    </source>
</evidence>
<protein>
    <submittedName>
        <fullName evidence="2">Uncharacterized protein</fullName>
    </submittedName>
</protein>
<feature type="compositionally biased region" description="Basic residues" evidence="1">
    <location>
        <begin position="171"/>
        <end position="185"/>
    </location>
</feature>
<comment type="caution">
    <text evidence="2">The sequence shown here is derived from an EMBL/GenBank/DDBJ whole genome shotgun (WGS) entry which is preliminary data.</text>
</comment>
<feature type="compositionally biased region" description="Gly residues" evidence="1">
    <location>
        <begin position="1"/>
        <end position="10"/>
    </location>
</feature>
<organism evidence="2 3">
    <name type="scientific">Filobasidium floriforme</name>
    <dbReference type="NCBI Taxonomy" id="5210"/>
    <lineage>
        <taxon>Eukaryota</taxon>
        <taxon>Fungi</taxon>
        <taxon>Dikarya</taxon>
        <taxon>Basidiomycota</taxon>
        <taxon>Agaricomycotina</taxon>
        <taxon>Tremellomycetes</taxon>
        <taxon>Filobasidiales</taxon>
        <taxon>Filobasidiaceae</taxon>
        <taxon>Filobasidium</taxon>
    </lineage>
</organism>
<dbReference type="Proteomes" id="UP000812966">
    <property type="component" value="Unassembled WGS sequence"/>
</dbReference>
<proteinExistence type="predicted"/>
<dbReference type="EMBL" id="JABELV010000021">
    <property type="protein sequence ID" value="KAG7563060.1"/>
    <property type="molecule type" value="Genomic_DNA"/>
</dbReference>
<name>A0A8K0NSR2_9TREE</name>
<evidence type="ECO:0000313" key="2">
    <source>
        <dbReference type="EMBL" id="KAG7563060.1"/>
    </source>
</evidence>
<reference evidence="2" key="1">
    <citation type="submission" date="2020-04" db="EMBL/GenBank/DDBJ databases">
        <title>Analysis of mating type loci in Filobasidium floriforme.</title>
        <authorList>
            <person name="Nowrousian M."/>
        </authorList>
    </citation>
    <scope>NUCLEOTIDE SEQUENCE</scope>
    <source>
        <strain evidence="2">CBS 6242</strain>
    </source>
</reference>
<gene>
    <name evidence="2" type="ORF">FFLO_01492</name>
</gene>
<feature type="region of interest" description="Disordered" evidence="1">
    <location>
        <begin position="116"/>
        <end position="196"/>
    </location>
</feature>
<evidence type="ECO:0000313" key="3">
    <source>
        <dbReference type="Proteomes" id="UP000812966"/>
    </source>
</evidence>